<dbReference type="EMBL" id="MFZT01000027">
    <property type="protein sequence ID" value="OGK31217.1"/>
    <property type="molecule type" value="Genomic_DNA"/>
</dbReference>
<dbReference type="Pfam" id="PF01330">
    <property type="entry name" value="RuvA_N"/>
    <property type="match status" value="1"/>
</dbReference>
<dbReference type="Proteomes" id="UP000178098">
    <property type="component" value="Unassembled WGS sequence"/>
</dbReference>
<gene>
    <name evidence="6" type="primary">ruvA</name>
    <name evidence="8" type="ORF">A3D08_01480</name>
</gene>
<keyword evidence="8" id="KW-0067">ATP-binding</keyword>
<dbReference type="NCBIfam" id="TIGR00084">
    <property type="entry name" value="ruvA"/>
    <property type="match status" value="1"/>
</dbReference>
<dbReference type="HAMAP" id="MF_00031">
    <property type="entry name" value="DNA_HJ_migration_RuvA"/>
    <property type="match status" value="1"/>
</dbReference>
<evidence type="ECO:0000313" key="9">
    <source>
        <dbReference type="Proteomes" id="UP000178098"/>
    </source>
</evidence>
<keyword evidence="8" id="KW-0347">Helicase</keyword>
<evidence type="ECO:0000256" key="2">
    <source>
        <dbReference type="ARBA" id="ARBA00022763"/>
    </source>
</evidence>
<dbReference type="InterPro" id="IPR036267">
    <property type="entry name" value="RuvA_C_sf"/>
</dbReference>
<comment type="subcellular location">
    <subcellularLocation>
        <location evidence="6">Cytoplasm</location>
    </subcellularLocation>
</comment>
<keyword evidence="5 6" id="KW-0234">DNA repair</keyword>
<dbReference type="GO" id="GO:0009379">
    <property type="term" value="C:Holliday junction helicase complex"/>
    <property type="evidence" value="ECO:0007669"/>
    <property type="project" value="InterPro"/>
</dbReference>
<keyword evidence="4 6" id="KW-0233">DNA recombination</keyword>
<dbReference type="SUPFAM" id="SSF50249">
    <property type="entry name" value="Nucleic acid-binding proteins"/>
    <property type="match status" value="1"/>
</dbReference>
<dbReference type="CDD" id="cd14332">
    <property type="entry name" value="UBA_RuvA_C"/>
    <property type="match status" value="1"/>
</dbReference>
<dbReference type="SUPFAM" id="SSF46929">
    <property type="entry name" value="DNA helicase RuvA subunit, C-terminal domain"/>
    <property type="match status" value="1"/>
</dbReference>
<comment type="domain">
    <text evidence="6">Has three domains with a flexible linker between the domains II and III and assumes an 'L' shape. Domain III is highly mobile and contacts RuvB.</text>
</comment>
<evidence type="ECO:0000256" key="4">
    <source>
        <dbReference type="ARBA" id="ARBA00023172"/>
    </source>
</evidence>
<dbReference type="InterPro" id="IPR003583">
    <property type="entry name" value="Hlx-hairpin-Hlx_DNA-bd_motif"/>
</dbReference>
<dbReference type="GO" id="GO:0009378">
    <property type="term" value="F:four-way junction helicase activity"/>
    <property type="evidence" value="ECO:0007669"/>
    <property type="project" value="InterPro"/>
</dbReference>
<proteinExistence type="inferred from homology"/>
<keyword evidence="2 6" id="KW-0227">DNA damage</keyword>
<dbReference type="InterPro" id="IPR013849">
    <property type="entry name" value="DNA_helicase_Holl-junc_RuvA_I"/>
</dbReference>
<dbReference type="Pfam" id="PF14520">
    <property type="entry name" value="HHH_5"/>
    <property type="match status" value="1"/>
</dbReference>
<dbReference type="GO" id="GO:0048476">
    <property type="term" value="C:Holliday junction resolvase complex"/>
    <property type="evidence" value="ECO:0007669"/>
    <property type="project" value="UniProtKB-UniRule"/>
</dbReference>
<accession>A0A1F7HIZ7</accession>
<keyword evidence="8" id="KW-0378">Hydrolase</keyword>
<dbReference type="GO" id="GO:0000400">
    <property type="term" value="F:four-way junction DNA binding"/>
    <property type="evidence" value="ECO:0007669"/>
    <property type="project" value="UniProtKB-UniRule"/>
</dbReference>
<protein>
    <recommendedName>
        <fullName evidence="6">Holliday junction branch migration complex subunit RuvA</fullName>
    </recommendedName>
</protein>
<dbReference type="SMART" id="SM00278">
    <property type="entry name" value="HhH1"/>
    <property type="match status" value="2"/>
</dbReference>
<organism evidence="8 9">
    <name type="scientific">Candidatus Roizmanbacteria bacterium RIFCSPHIGHO2_02_FULL_43_11</name>
    <dbReference type="NCBI Taxonomy" id="1802043"/>
    <lineage>
        <taxon>Bacteria</taxon>
        <taxon>Candidatus Roizmaniibacteriota</taxon>
    </lineage>
</organism>
<evidence type="ECO:0000256" key="6">
    <source>
        <dbReference type="HAMAP-Rule" id="MF_00031"/>
    </source>
</evidence>
<dbReference type="Gene3D" id="1.10.150.20">
    <property type="entry name" value="5' to 3' exonuclease, C-terminal subdomain"/>
    <property type="match status" value="1"/>
</dbReference>
<keyword evidence="3 6" id="KW-0238">DNA-binding</keyword>
<feature type="domain" description="Helix-hairpin-helix DNA-binding motif class 1" evidence="7">
    <location>
        <begin position="105"/>
        <end position="124"/>
    </location>
</feature>
<comment type="function">
    <text evidence="6">The RuvA-RuvB-RuvC complex processes Holliday junction (HJ) DNA during genetic recombination and DNA repair, while the RuvA-RuvB complex plays an important role in the rescue of blocked DNA replication forks via replication fork reversal (RFR). RuvA specifically binds to HJ cruciform DNA, conferring on it an open structure. The RuvB hexamer acts as an ATP-dependent pump, pulling dsDNA into and through the RuvAB complex. HJ branch migration allows RuvC to scan DNA until it finds its consensus sequence, where it cleaves and resolves the cruciform DNA.</text>
</comment>
<keyword evidence="8" id="KW-0547">Nucleotide-binding</keyword>
<comment type="similarity">
    <text evidence="6">Belongs to the RuvA family.</text>
</comment>
<dbReference type="InterPro" id="IPR010994">
    <property type="entry name" value="RuvA_2-like"/>
</dbReference>
<comment type="caution">
    <text evidence="8">The sequence shown here is derived from an EMBL/GenBank/DDBJ whole genome shotgun (WGS) entry which is preliminary data.</text>
</comment>
<comment type="caution">
    <text evidence="6">Lacks conserved residue(s) required for the propagation of feature annotation.</text>
</comment>
<dbReference type="GO" id="GO:0005737">
    <property type="term" value="C:cytoplasm"/>
    <property type="evidence" value="ECO:0007669"/>
    <property type="project" value="UniProtKB-SubCell"/>
</dbReference>
<dbReference type="GO" id="GO:0006281">
    <property type="term" value="P:DNA repair"/>
    <property type="evidence" value="ECO:0007669"/>
    <property type="project" value="UniProtKB-UniRule"/>
</dbReference>
<feature type="region of interest" description="Domain III" evidence="6">
    <location>
        <begin position="144"/>
        <end position="187"/>
    </location>
</feature>
<dbReference type="InterPro" id="IPR012340">
    <property type="entry name" value="NA-bd_OB-fold"/>
</dbReference>
<evidence type="ECO:0000313" key="8">
    <source>
        <dbReference type="EMBL" id="OGK31217.1"/>
    </source>
</evidence>
<dbReference type="Gene3D" id="1.10.8.10">
    <property type="entry name" value="DNA helicase RuvA subunit, C-terminal domain"/>
    <property type="match status" value="1"/>
</dbReference>
<evidence type="ECO:0000256" key="3">
    <source>
        <dbReference type="ARBA" id="ARBA00023125"/>
    </source>
</evidence>
<dbReference type="Pfam" id="PF07499">
    <property type="entry name" value="RuvA_C"/>
    <property type="match status" value="1"/>
</dbReference>
<keyword evidence="1 6" id="KW-0963">Cytoplasm</keyword>
<dbReference type="SUPFAM" id="SSF47781">
    <property type="entry name" value="RuvA domain 2-like"/>
    <property type="match status" value="1"/>
</dbReference>
<dbReference type="GO" id="GO:0005524">
    <property type="term" value="F:ATP binding"/>
    <property type="evidence" value="ECO:0007669"/>
    <property type="project" value="InterPro"/>
</dbReference>
<dbReference type="AlphaFoldDB" id="A0A1F7HIZ7"/>
<dbReference type="Gene3D" id="2.40.50.140">
    <property type="entry name" value="Nucleic acid-binding proteins"/>
    <property type="match status" value="1"/>
</dbReference>
<sequence>MIGKLKGRIAEVHGTQALFETSSGVFYWVYISPRLIDESSDLELYTYHDIKEDHQQLFGFASYDEYRVFTFLVSVDGVGPKTAFTILCTSSPHEIQQSVITSDVDFFQRIKGIGKKTAQRILVDLSGRLGAEFDLATSDKRVDEEVVDALVSLGFKIGEARQLLADIEPDISLEQKIKAALRKLSRT</sequence>
<evidence type="ECO:0000256" key="5">
    <source>
        <dbReference type="ARBA" id="ARBA00023204"/>
    </source>
</evidence>
<name>A0A1F7HIZ7_9BACT</name>
<evidence type="ECO:0000259" key="7">
    <source>
        <dbReference type="SMART" id="SM00278"/>
    </source>
</evidence>
<dbReference type="InterPro" id="IPR000085">
    <property type="entry name" value="RuvA"/>
</dbReference>
<dbReference type="InterPro" id="IPR011114">
    <property type="entry name" value="RuvA_C"/>
</dbReference>
<reference evidence="8 9" key="1">
    <citation type="journal article" date="2016" name="Nat. Commun.">
        <title>Thousands of microbial genomes shed light on interconnected biogeochemical processes in an aquifer system.</title>
        <authorList>
            <person name="Anantharaman K."/>
            <person name="Brown C.T."/>
            <person name="Hug L.A."/>
            <person name="Sharon I."/>
            <person name="Castelle C.J."/>
            <person name="Probst A.J."/>
            <person name="Thomas B.C."/>
            <person name="Singh A."/>
            <person name="Wilkins M.J."/>
            <person name="Karaoz U."/>
            <person name="Brodie E.L."/>
            <person name="Williams K.H."/>
            <person name="Hubbard S.S."/>
            <person name="Banfield J.F."/>
        </authorList>
    </citation>
    <scope>NUCLEOTIDE SEQUENCE [LARGE SCALE GENOMIC DNA]</scope>
</reference>
<evidence type="ECO:0000256" key="1">
    <source>
        <dbReference type="ARBA" id="ARBA00022490"/>
    </source>
</evidence>
<dbReference type="GO" id="GO:0006310">
    <property type="term" value="P:DNA recombination"/>
    <property type="evidence" value="ECO:0007669"/>
    <property type="project" value="UniProtKB-UniRule"/>
</dbReference>
<feature type="domain" description="Helix-hairpin-helix DNA-binding motif class 1" evidence="7">
    <location>
        <begin position="70"/>
        <end position="89"/>
    </location>
</feature>
<comment type="subunit">
    <text evidence="6">Homotetramer. Forms an RuvA(8)-RuvB(12)-Holliday junction (HJ) complex. HJ DNA is sandwiched between 2 RuvA tetramers; dsDNA enters through RuvA and exits via RuvB. An RuvB hexamer assembles on each DNA strand where it exits the tetramer. Each RuvB hexamer is contacted by two RuvA subunits (via domain III) on 2 adjacent RuvB subunits; this complex drives branch migration. In the full resolvosome a probable DNA-RuvA(4)-RuvB(12)-RuvC(2) complex forms which resolves the HJ.</text>
</comment>